<dbReference type="PANTHER" id="PTHR13593">
    <property type="match status" value="1"/>
</dbReference>
<sequence length="508" mass="56348">MLSRLLLGAIALASFVTAAPAIEPTTHAVKICSDGEGSGVELWEKDESGGLERRGKKGSYFLLVNATPWKMTLSGRSSYQMNVWEFPVTIAPGTSNRIYIEGKGHIDDGGEVSYRFEDLPGHPDFEFRYSGKLGTNRVPGAGISFTSLETVNNNIGSFHKLEWRQDNNMPFIIASSEENPENPSIHPWLVSTNPPRDWMHATYPRISCLKLRELAIPGTHDSGMSLFNGGSGLGLDANTLTQELSVAGQLEFGARWFDIRPSKTGGKWATGHYSFGAGNWHGGNGEYLDDIIDGINRFTEHNKELIILNVAQGLNSDNFNGDSDAKISQAEWEDVMRKLERIDHRVENQGGEEDLSKLRVSDFIQDRAAVIIIVDADLYKSQDRVDLSAFADKGFFRRDQLPLYDRYADENNQNKMIADQLDKMRKERTSPASSIFLLSWTLTQAPLSGIANGVIGNSKGANRALIEKLWPAMSSSTYPNIINVDAYPSNRDFAALSMAINYHFAPRC</sequence>
<dbReference type="InterPro" id="IPR051057">
    <property type="entry name" value="PI-PLC_domain"/>
</dbReference>
<feature type="signal peptide" evidence="1">
    <location>
        <begin position="1"/>
        <end position="21"/>
    </location>
</feature>
<evidence type="ECO:0000313" key="2">
    <source>
        <dbReference type="EMBL" id="RMJ13045.1"/>
    </source>
</evidence>
<name>A0A3M2S7E3_9HYPO</name>
<evidence type="ECO:0000313" key="3">
    <source>
        <dbReference type="Proteomes" id="UP000277212"/>
    </source>
</evidence>
<dbReference type="OrthoDB" id="1046782at2759"/>
<dbReference type="EMBL" id="NKUJ01000118">
    <property type="protein sequence ID" value="RMJ13045.1"/>
    <property type="molecule type" value="Genomic_DNA"/>
</dbReference>
<reference evidence="2 3" key="1">
    <citation type="submission" date="2017-06" db="EMBL/GenBank/DDBJ databases">
        <title>Comparative genomic analysis of Ambrosia Fusariam Clade fungi.</title>
        <authorList>
            <person name="Stajich J.E."/>
            <person name="Carrillo J."/>
            <person name="Kijimoto T."/>
            <person name="Eskalen A."/>
            <person name="O'Donnell K."/>
            <person name="Kasson M."/>
        </authorList>
    </citation>
    <scope>NUCLEOTIDE SEQUENCE [LARGE SCALE GENOMIC DNA]</scope>
    <source>
        <strain evidence="2">UCR3666</strain>
    </source>
</reference>
<comment type="caution">
    <text evidence="2">The sequence shown here is derived from an EMBL/GenBank/DDBJ whole genome shotgun (WGS) entry which is preliminary data.</text>
</comment>
<evidence type="ECO:0000256" key="1">
    <source>
        <dbReference type="SAM" id="SignalP"/>
    </source>
</evidence>
<accession>A0A3M2S7E3</accession>
<dbReference type="GO" id="GO:0008081">
    <property type="term" value="F:phosphoric diester hydrolase activity"/>
    <property type="evidence" value="ECO:0007669"/>
    <property type="project" value="InterPro"/>
</dbReference>
<dbReference type="CDD" id="cd08621">
    <property type="entry name" value="PI-PLCXDc_like_2"/>
    <property type="match status" value="1"/>
</dbReference>
<evidence type="ECO:0008006" key="4">
    <source>
        <dbReference type="Google" id="ProtNLM"/>
    </source>
</evidence>
<dbReference type="SUPFAM" id="SSF51695">
    <property type="entry name" value="PLC-like phosphodiesterases"/>
    <property type="match status" value="1"/>
</dbReference>
<dbReference type="PANTHER" id="PTHR13593:SF143">
    <property type="entry name" value="PHOSPHATIDYLINOSITOL-SPECIFIC PHOSPHOLIPASE C X DOMAIN-CONTAINING PROTEIN"/>
    <property type="match status" value="1"/>
</dbReference>
<dbReference type="GO" id="GO:0006629">
    <property type="term" value="P:lipid metabolic process"/>
    <property type="evidence" value="ECO:0007669"/>
    <property type="project" value="InterPro"/>
</dbReference>
<organism evidence="2 3">
    <name type="scientific">Fusarium kuroshium</name>
    <dbReference type="NCBI Taxonomy" id="2010991"/>
    <lineage>
        <taxon>Eukaryota</taxon>
        <taxon>Fungi</taxon>
        <taxon>Dikarya</taxon>
        <taxon>Ascomycota</taxon>
        <taxon>Pezizomycotina</taxon>
        <taxon>Sordariomycetes</taxon>
        <taxon>Hypocreomycetidae</taxon>
        <taxon>Hypocreales</taxon>
        <taxon>Nectriaceae</taxon>
        <taxon>Fusarium</taxon>
        <taxon>Fusarium solani species complex</taxon>
    </lineage>
</organism>
<dbReference type="InterPro" id="IPR017946">
    <property type="entry name" value="PLC-like_Pdiesterase_TIM-brl"/>
</dbReference>
<gene>
    <name evidence="2" type="ORF">CDV36_007311</name>
</gene>
<feature type="chain" id="PRO_5018131067" description="Phosphatidylinositol-specific phospholipase C X domain-containing protein" evidence="1">
    <location>
        <begin position="22"/>
        <end position="508"/>
    </location>
</feature>
<proteinExistence type="predicted"/>
<dbReference type="Gene3D" id="3.20.20.190">
    <property type="entry name" value="Phosphatidylinositol (PI) phosphodiesterase"/>
    <property type="match status" value="1"/>
</dbReference>
<protein>
    <recommendedName>
        <fullName evidence="4">Phosphatidylinositol-specific phospholipase C X domain-containing protein</fullName>
    </recommendedName>
</protein>
<dbReference type="AlphaFoldDB" id="A0A3M2S7E3"/>
<keyword evidence="1" id="KW-0732">Signal</keyword>
<keyword evidence="3" id="KW-1185">Reference proteome</keyword>
<dbReference type="Proteomes" id="UP000277212">
    <property type="component" value="Unassembled WGS sequence"/>
</dbReference>